<dbReference type="Proteomes" id="UP000885374">
    <property type="component" value="Unassembled WGS sequence"/>
</dbReference>
<comment type="caution">
    <text evidence="1">The sequence shown here is derived from an EMBL/GenBank/DDBJ whole genome shotgun (WGS) entry which is preliminary data.</text>
</comment>
<dbReference type="AlphaFoldDB" id="A0A3R0XMW6"/>
<dbReference type="EMBL" id="RVHM01000047">
    <property type="protein sequence ID" value="MLU99570.1"/>
    <property type="molecule type" value="Genomic_DNA"/>
</dbReference>
<reference evidence="1" key="1">
    <citation type="submission" date="2018-07" db="EMBL/GenBank/DDBJ databases">
        <authorList>
            <person name="Ashton P.M."/>
            <person name="Dallman T."/>
            <person name="Nair S."/>
            <person name="De Pinna E."/>
            <person name="Peters T."/>
            <person name="Grant K."/>
        </authorList>
    </citation>
    <scope>NUCLEOTIDE SEQUENCE [LARGE SCALE GENOMIC DNA]</scope>
    <source>
        <strain evidence="1">157339</strain>
    </source>
</reference>
<evidence type="ECO:0000313" key="1">
    <source>
        <dbReference type="EMBL" id="MLU99570.1"/>
    </source>
</evidence>
<accession>A0A3R0XMW6</accession>
<sequence>MSQIVDQYGNPIKTSSLKKNQSVDVASFQRYVDHPSLGLTIRKLPRILAAAEQGDLSAQACLFADMQEKDAHLFAEMTKRKSILLTLDRNIEPPENATAREKSATAAVKDWFSAILSVEDIILNGMDAVGHGFSAQEIEWRQDGNIWLVNQLFMRPHHWFCTLPEQGDQLRLIDDVSMHGAELWPGNWLIHRHNARSGFIATSGLFRVLVWPYLFKNYAVRDFAEFLEIYGMPARIAYYMTGTSEEDRDRLLMSLVRLGHDSVAVMEQGSEVKFEAAASGTGDTFTMMIDWCEKTMSKAILGGTLTTQADGKTSTNALGEIHNEVRHDLMSSDARQMEGMFRNLIQMMLAVNGYGDIPLHRQPRLVFDTRERVDLDRFSNAVAVLVNGVGMETIPVAWVHKKGGIPVPQGNEPVLVPRQVSSPFASLSRALPVSPGVGRAALSQTADIPEDDPAQQAIDGMAPISDQIGEAMQQLVAPMIAALSQGKTADEVMNIAAASYPQLDDGQLRALLSQAIFVGEIWGRLNHDK</sequence>
<protein>
    <submittedName>
        <fullName evidence="1">DUF935 domain-containing protein</fullName>
    </submittedName>
</protein>
<dbReference type="Pfam" id="PF06074">
    <property type="entry name" value="Portal_Mu"/>
    <property type="match status" value="1"/>
</dbReference>
<name>A0A3R0XMW6_SALET</name>
<gene>
    <name evidence="1" type="ORF">DRU74_23105</name>
</gene>
<organism evidence="1">
    <name type="scientific">Salmonella enterica I</name>
    <dbReference type="NCBI Taxonomy" id="59201"/>
    <lineage>
        <taxon>Bacteria</taxon>
        <taxon>Pseudomonadati</taxon>
        <taxon>Pseudomonadota</taxon>
        <taxon>Gammaproteobacteria</taxon>
        <taxon>Enterobacterales</taxon>
        <taxon>Enterobacteriaceae</taxon>
        <taxon>Salmonella</taxon>
    </lineage>
</organism>
<dbReference type="InterPro" id="IPR009279">
    <property type="entry name" value="Portal_Mu"/>
</dbReference>
<proteinExistence type="predicted"/>